<dbReference type="EMBL" id="JAULSR010000004">
    <property type="protein sequence ID" value="KAK0621150.1"/>
    <property type="molecule type" value="Genomic_DNA"/>
</dbReference>
<name>A0AA39WTQ5_9PEZI</name>
<protein>
    <submittedName>
        <fullName evidence="2">Uncharacterized protein</fullName>
    </submittedName>
</protein>
<evidence type="ECO:0000313" key="2">
    <source>
        <dbReference type="EMBL" id="KAK0621150.1"/>
    </source>
</evidence>
<feature type="region of interest" description="Disordered" evidence="1">
    <location>
        <begin position="325"/>
        <end position="351"/>
    </location>
</feature>
<reference evidence="2" key="1">
    <citation type="submission" date="2023-06" db="EMBL/GenBank/DDBJ databases">
        <title>Genome-scale phylogeny and comparative genomics of the fungal order Sordariales.</title>
        <authorList>
            <consortium name="Lawrence Berkeley National Laboratory"/>
            <person name="Hensen N."/>
            <person name="Bonometti L."/>
            <person name="Westerberg I."/>
            <person name="Brannstrom I.O."/>
            <person name="Guillou S."/>
            <person name="Cros-Aarteil S."/>
            <person name="Calhoun S."/>
            <person name="Haridas S."/>
            <person name="Kuo A."/>
            <person name="Mondo S."/>
            <person name="Pangilinan J."/>
            <person name="Riley R."/>
            <person name="LaButti K."/>
            <person name="Andreopoulos B."/>
            <person name="Lipzen A."/>
            <person name="Chen C."/>
            <person name="Yanf M."/>
            <person name="Daum C."/>
            <person name="Ng V."/>
            <person name="Clum A."/>
            <person name="Steindorff A."/>
            <person name="Ohm R."/>
            <person name="Martin F."/>
            <person name="Silar P."/>
            <person name="Natvig D."/>
            <person name="Lalanne C."/>
            <person name="Gautier V."/>
            <person name="Ament-velasquez S.L."/>
            <person name="Kruys A."/>
            <person name="Hutchinson M.I."/>
            <person name="Powell A.J."/>
            <person name="Barry K."/>
            <person name="Miller A.N."/>
            <person name="Grigoriev I.V."/>
            <person name="Debuchy R."/>
            <person name="Gladieux P."/>
            <person name="Thoren M.H."/>
            <person name="Johannesson H."/>
        </authorList>
    </citation>
    <scope>NUCLEOTIDE SEQUENCE</scope>
    <source>
        <strain evidence="2">SMH3391-2</strain>
    </source>
</reference>
<dbReference type="Proteomes" id="UP001174934">
    <property type="component" value="Unassembled WGS sequence"/>
</dbReference>
<feature type="compositionally biased region" description="Polar residues" evidence="1">
    <location>
        <begin position="325"/>
        <end position="335"/>
    </location>
</feature>
<accession>A0AA39WTQ5</accession>
<gene>
    <name evidence="2" type="ORF">B0T17DRAFT_495008</name>
</gene>
<organism evidence="2 3">
    <name type="scientific">Bombardia bombarda</name>
    <dbReference type="NCBI Taxonomy" id="252184"/>
    <lineage>
        <taxon>Eukaryota</taxon>
        <taxon>Fungi</taxon>
        <taxon>Dikarya</taxon>
        <taxon>Ascomycota</taxon>
        <taxon>Pezizomycotina</taxon>
        <taxon>Sordariomycetes</taxon>
        <taxon>Sordariomycetidae</taxon>
        <taxon>Sordariales</taxon>
        <taxon>Lasiosphaeriaceae</taxon>
        <taxon>Bombardia</taxon>
    </lineage>
</organism>
<feature type="region of interest" description="Disordered" evidence="1">
    <location>
        <begin position="242"/>
        <end position="303"/>
    </location>
</feature>
<sequence>MERDARRDRGQWRGCYSFKGIICDGDDGSIPRRNGGLKMGQTYYYYYELDGTAETHDPSLPSTNTCPYLPGQTVNTLWVPVEQSIRSRSASMNSLRDENYQTMNPADKFIKPRPVPSVPVEPPLVQRVDTAPARLNHKRSARSLSPGSWAFSPRKLFTRKASSSSLKDRAQSPPLEDDRSIKSTEGSRSRDISPESLRRFLSDTPTEEEHRTNDHRPAIIIPEDIVEENEDDDNFATSALSENLPFTGLSPPPTQRSTTPSPPSTIVSLSNPLPKASVVEPQTEKTVPAAPTRPPPPVPHALSVTVPGPQSYFSFSDYGIFSHNSPKSPGSNSLPSFYHSEDDEEEDVSAYDGDVRKPQTLAKRNFDATLSTYSLPRSSLQDDAAVKLGSSVVNVASASPTIVARGDGTDDVVPFQVGNTSSLLTSHIPNSGLDNLLSELGWMANVIRG</sequence>
<feature type="compositionally biased region" description="Basic and acidic residues" evidence="1">
    <location>
        <begin position="166"/>
        <end position="217"/>
    </location>
</feature>
<evidence type="ECO:0000313" key="3">
    <source>
        <dbReference type="Proteomes" id="UP001174934"/>
    </source>
</evidence>
<dbReference type="PANTHER" id="PTHR40625:SF1">
    <property type="entry name" value="AMP-ACTIVATED PROTEIN KINASE GLYCOGEN-BINDING DOMAIN-CONTAINING PROTEIN"/>
    <property type="match status" value="1"/>
</dbReference>
<dbReference type="AlphaFoldDB" id="A0AA39WTQ5"/>
<dbReference type="PANTHER" id="PTHR40625">
    <property type="entry name" value="GTP-BINDING PROTEIN ESDC-RELATED"/>
    <property type="match status" value="1"/>
</dbReference>
<evidence type="ECO:0000256" key="1">
    <source>
        <dbReference type="SAM" id="MobiDB-lite"/>
    </source>
</evidence>
<proteinExistence type="predicted"/>
<feature type="region of interest" description="Disordered" evidence="1">
    <location>
        <begin position="160"/>
        <end position="221"/>
    </location>
</feature>
<comment type="caution">
    <text evidence="2">The sequence shown here is derived from an EMBL/GenBank/DDBJ whole genome shotgun (WGS) entry which is preliminary data.</text>
</comment>
<keyword evidence="3" id="KW-1185">Reference proteome</keyword>